<dbReference type="EMBL" id="JABSTQ010011392">
    <property type="protein sequence ID" value="KAG0411911.1"/>
    <property type="molecule type" value="Genomic_DNA"/>
</dbReference>
<name>A0AC60NXN4_IXOPE</name>
<evidence type="ECO:0000313" key="1">
    <source>
        <dbReference type="EMBL" id="KAG0411911.1"/>
    </source>
</evidence>
<comment type="caution">
    <text evidence="1">The sequence shown here is derived from an EMBL/GenBank/DDBJ whole genome shotgun (WGS) entry which is preliminary data.</text>
</comment>
<dbReference type="Proteomes" id="UP000805193">
    <property type="component" value="Unassembled WGS sequence"/>
</dbReference>
<keyword evidence="2" id="KW-1185">Reference proteome</keyword>
<gene>
    <name evidence="1" type="ORF">HPB47_010937</name>
</gene>
<accession>A0AC60NXN4</accession>
<proteinExistence type="predicted"/>
<evidence type="ECO:0000313" key="2">
    <source>
        <dbReference type="Proteomes" id="UP000805193"/>
    </source>
</evidence>
<protein>
    <submittedName>
        <fullName evidence="1">Uncharacterized protein</fullName>
    </submittedName>
</protein>
<reference evidence="1 2" key="1">
    <citation type="journal article" date="2020" name="Cell">
        <title>Large-Scale Comparative Analyses of Tick Genomes Elucidate Their Genetic Diversity and Vector Capacities.</title>
        <authorList>
            <consortium name="Tick Genome and Microbiome Consortium (TIGMIC)"/>
            <person name="Jia N."/>
            <person name="Wang J."/>
            <person name="Shi W."/>
            <person name="Du L."/>
            <person name="Sun Y."/>
            <person name="Zhan W."/>
            <person name="Jiang J.F."/>
            <person name="Wang Q."/>
            <person name="Zhang B."/>
            <person name="Ji P."/>
            <person name="Bell-Sakyi L."/>
            <person name="Cui X.M."/>
            <person name="Yuan T.T."/>
            <person name="Jiang B.G."/>
            <person name="Yang W.F."/>
            <person name="Lam T.T."/>
            <person name="Chang Q.C."/>
            <person name="Ding S.J."/>
            <person name="Wang X.J."/>
            <person name="Zhu J.G."/>
            <person name="Ruan X.D."/>
            <person name="Zhao L."/>
            <person name="Wei J.T."/>
            <person name="Ye R.Z."/>
            <person name="Que T.C."/>
            <person name="Du C.H."/>
            <person name="Zhou Y.H."/>
            <person name="Cheng J.X."/>
            <person name="Dai P.F."/>
            <person name="Guo W.B."/>
            <person name="Han X.H."/>
            <person name="Huang E.J."/>
            <person name="Li L.F."/>
            <person name="Wei W."/>
            <person name="Gao Y.C."/>
            <person name="Liu J.Z."/>
            <person name="Shao H.Z."/>
            <person name="Wang X."/>
            <person name="Wang C.C."/>
            <person name="Yang T.C."/>
            <person name="Huo Q.B."/>
            <person name="Li W."/>
            <person name="Chen H.Y."/>
            <person name="Chen S.E."/>
            <person name="Zhou L.G."/>
            <person name="Ni X.B."/>
            <person name="Tian J.H."/>
            <person name="Sheng Y."/>
            <person name="Liu T."/>
            <person name="Pan Y.S."/>
            <person name="Xia L.Y."/>
            <person name="Li J."/>
            <person name="Zhao F."/>
            <person name="Cao W.C."/>
        </authorList>
    </citation>
    <scope>NUCLEOTIDE SEQUENCE [LARGE SCALE GENOMIC DNA]</scope>
    <source>
        <strain evidence="1">Iper-2018</strain>
    </source>
</reference>
<organism evidence="1 2">
    <name type="scientific">Ixodes persulcatus</name>
    <name type="common">Taiga tick</name>
    <dbReference type="NCBI Taxonomy" id="34615"/>
    <lineage>
        <taxon>Eukaryota</taxon>
        <taxon>Metazoa</taxon>
        <taxon>Ecdysozoa</taxon>
        <taxon>Arthropoda</taxon>
        <taxon>Chelicerata</taxon>
        <taxon>Arachnida</taxon>
        <taxon>Acari</taxon>
        <taxon>Parasitiformes</taxon>
        <taxon>Ixodida</taxon>
        <taxon>Ixodoidea</taxon>
        <taxon>Ixodidae</taxon>
        <taxon>Ixodinae</taxon>
        <taxon>Ixodes</taxon>
    </lineage>
</organism>
<sequence>MALARIQWHLDKEDRLHHCQTGFRSGLSTQDNFLMLHHDVLTNPSSIQPKTVVAVDVQKAFDSVPHSSVIESAKLMGIQGRALNFIRNFLKDRRFQVKIGSSVGPETTNHVGVPQGAVLSPTLFNMVMARLSPRLTSIPNLRFAIYADDITLWSTTGSVGEQEHTLQCGLNAVQSFLEDVGMTASPEKTEYVVVLSGPQHLADEMRCLYNLTLNNTTIRRERTVRILGLFIDEDGRAGTWLSRVKKEGTQIIHLIRRVTNRKWGTGEKETRQLVQALFSSKVLYGYNYYYLTQRQRDIVENLNKEAIRLITGLPKHTWLPDLYAHGNLNKLEDAAEQLMSAQLTRLLGTKAGQAILQEIGRLPSSAPKPPPLPPPPWERHVTLTADAPLPRRMDADHPERRAYHARVHERHVAALDPRQHVVHYTDAASGLVSAQGASPTSAAWVNITHPDVWSQRLPTGSTSDRVHKIYGIASRLHTNHHTQLRVAWVPAHSGVRGNEWAHNEARAALSRPSAPIVPTIYSGPHFDSSQPNDSQPDLTERAALAKLERKKILRNLRTAASLFNRHNRMIPPMPAGVSRKAQTLVRRTATNTLMLPALRHRIFKDDPQQGYCTACNTLATTQHVIWECPEHASARFEALADIPVADQPNTFEDWVIPQDKPPPTVRLLWNQLCSFFYADGGPAGLLPRWPSVSATSLQ</sequence>